<evidence type="ECO:0000313" key="3">
    <source>
        <dbReference type="EMBL" id="GAA4930100.1"/>
    </source>
</evidence>
<evidence type="ECO:0000256" key="2">
    <source>
        <dbReference type="SAM" id="SignalP"/>
    </source>
</evidence>
<evidence type="ECO:0000313" key="4">
    <source>
        <dbReference type="Proteomes" id="UP001499993"/>
    </source>
</evidence>
<dbReference type="EMBL" id="BAABIK010000002">
    <property type="protein sequence ID" value="GAA4930100.1"/>
    <property type="molecule type" value="Genomic_DNA"/>
</dbReference>
<dbReference type="InterPro" id="IPR011044">
    <property type="entry name" value="Quino_amine_DH_bsu"/>
</dbReference>
<feature type="chain" id="PRO_5046536069" evidence="2">
    <location>
        <begin position="23"/>
        <end position="397"/>
    </location>
</feature>
<name>A0ABP9G6Y5_9ACTN</name>
<feature type="signal peptide" evidence="2">
    <location>
        <begin position="1"/>
        <end position="22"/>
    </location>
</feature>
<sequence>MHTMMGSRAGAALALAAGGLMAAGCGAGAAEPSGGEESAPHGHVEGAREAAEPQWRLVLADTAAGSLHTLDPATKKAARVGEAAGAEEAATDGRFAYFSSGGSTTVLDSGAWTVDHGDHVHYYTAEPAVLGEVATGGGLRAAADKAVSALVSGAGIRFLDRAALADGEIVRTAADLGGAAALPYGERLVVAGRDGSVRVFDRSGASAAAAIAEDCPDPRGQAVTRRGAVIGCSDGALVVTGEGGSLKAEKIAYPDEGADPVRSFHHRPGAPVLAGAAGDDGVWVLDVAAGEWTLLDTGPAAAVSAAGEQMPLLVLGEDGRLSAYDPATGERTAQNRLMDAETAGASPAPSLTVDTARAYVNDPAADAVYEVDYNDDLRLARTFDLAFSPDLMVETGW</sequence>
<evidence type="ECO:0000256" key="1">
    <source>
        <dbReference type="SAM" id="MobiDB-lite"/>
    </source>
</evidence>
<protein>
    <submittedName>
        <fullName evidence="3">Lipoprotein</fullName>
    </submittedName>
</protein>
<keyword evidence="4" id="KW-1185">Reference proteome</keyword>
<gene>
    <name evidence="3" type="ORF">GCM10023224_07160</name>
</gene>
<feature type="compositionally biased region" description="Low complexity" evidence="1">
    <location>
        <begin position="26"/>
        <end position="37"/>
    </location>
</feature>
<keyword evidence="3" id="KW-0449">Lipoprotein</keyword>
<dbReference type="Proteomes" id="UP001499993">
    <property type="component" value="Unassembled WGS sequence"/>
</dbReference>
<dbReference type="Gene3D" id="2.130.10.10">
    <property type="entry name" value="YVTN repeat-like/Quinoprotein amine dehydrogenase"/>
    <property type="match status" value="1"/>
</dbReference>
<accession>A0ABP9G6Y5</accession>
<keyword evidence="2" id="KW-0732">Signal</keyword>
<feature type="region of interest" description="Disordered" evidence="1">
    <location>
        <begin position="26"/>
        <end position="50"/>
    </location>
</feature>
<reference evidence="4" key="1">
    <citation type="journal article" date="2019" name="Int. J. Syst. Evol. Microbiol.">
        <title>The Global Catalogue of Microorganisms (GCM) 10K type strain sequencing project: providing services to taxonomists for standard genome sequencing and annotation.</title>
        <authorList>
            <consortium name="The Broad Institute Genomics Platform"/>
            <consortium name="The Broad Institute Genome Sequencing Center for Infectious Disease"/>
            <person name="Wu L."/>
            <person name="Ma J."/>
        </authorList>
    </citation>
    <scope>NUCLEOTIDE SEQUENCE [LARGE SCALE GENOMIC DNA]</scope>
    <source>
        <strain evidence="4">JCM 18123</strain>
    </source>
</reference>
<comment type="caution">
    <text evidence="3">The sequence shown here is derived from an EMBL/GenBank/DDBJ whole genome shotgun (WGS) entry which is preliminary data.</text>
</comment>
<dbReference type="InterPro" id="IPR015943">
    <property type="entry name" value="WD40/YVTN_repeat-like_dom_sf"/>
</dbReference>
<dbReference type="SUPFAM" id="SSF50969">
    <property type="entry name" value="YVTN repeat-like/Quinoprotein amine dehydrogenase"/>
    <property type="match status" value="1"/>
</dbReference>
<proteinExistence type="predicted"/>
<organism evidence="3 4">
    <name type="scientific">Streptomonospora halophila</name>
    <dbReference type="NCBI Taxonomy" id="427369"/>
    <lineage>
        <taxon>Bacteria</taxon>
        <taxon>Bacillati</taxon>
        <taxon>Actinomycetota</taxon>
        <taxon>Actinomycetes</taxon>
        <taxon>Streptosporangiales</taxon>
        <taxon>Nocardiopsidaceae</taxon>
        <taxon>Streptomonospora</taxon>
    </lineage>
</organism>
<feature type="compositionally biased region" description="Basic and acidic residues" evidence="1">
    <location>
        <begin position="38"/>
        <end position="50"/>
    </location>
</feature>